<gene>
    <name evidence="13" type="primary">ribA</name>
    <name evidence="15" type="ORF">CBS1_02045</name>
</gene>
<dbReference type="SUPFAM" id="SSF142695">
    <property type="entry name" value="RibA-like"/>
    <property type="match status" value="1"/>
</dbReference>
<feature type="binding site" evidence="13">
    <location>
        <position position="260"/>
    </location>
    <ligand>
        <name>Zn(2+)</name>
        <dbReference type="ChEBI" id="CHEBI:29105"/>
        <note>catalytic</note>
    </ligand>
</feature>
<protein>
    <recommendedName>
        <fullName evidence="13">GTP cyclohydrolase-2</fullName>
        <ecNumber evidence="13">3.5.4.25</ecNumber>
    </recommendedName>
    <alternativeName>
        <fullName evidence="13">GTP cyclohydrolase II</fullName>
    </alternativeName>
</protein>
<dbReference type="Pfam" id="PF00926">
    <property type="entry name" value="DHBP_synthase"/>
    <property type="match status" value="1"/>
</dbReference>
<comment type="catalytic activity">
    <reaction evidence="1">
        <text>D-ribulose 5-phosphate = (2S)-2-hydroxy-3-oxobutyl phosphate + formate + H(+)</text>
        <dbReference type="Rhea" id="RHEA:18457"/>
        <dbReference type="ChEBI" id="CHEBI:15378"/>
        <dbReference type="ChEBI" id="CHEBI:15740"/>
        <dbReference type="ChEBI" id="CHEBI:58121"/>
        <dbReference type="ChEBI" id="CHEBI:58830"/>
        <dbReference type="EC" id="4.1.99.12"/>
    </reaction>
</comment>
<keyword evidence="16" id="KW-1185">Reference proteome</keyword>
<dbReference type="GO" id="GO:0008686">
    <property type="term" value="F:3,4-dihydroxy-2-butanone-4-phosphate synthase activity"/>
    <property type="evidence" value="ECO:0007669"/>
    <property type="project" value="UniProtKB-EC"/>
</dbReference>
<dbReference type="PANTHER" id="PTHR21327:SF18">
    <property type="entry name" value="3,4-DIHYDROXY-2-BUTANONE 4-PHOSPHATE SYNTHASE"/>
    <property type="match status" value="1"/>
</dbReference>
<sequence>MEQKLLESIRNDFLNNKPIIILDDEREVEGDLVFPAELMNESVAEFFFKYGKGLFCIVGPEENLLKRGFFKLPTNYNANYFIPIDFGNGTGINAFERAQTCVQLANIQTTLSDFRYPGHVTLIGAKDFTMRRGHSESSVELMKLSGFKPFSVITEILDENGESHNIEHVFQLAKKFGLKVLNISDIWRFYVKNTELMKVKSVARLPTRFGEFKIISFENNLDHKEHIALLKEWEKGTTPYVRVHSECLTGDTLSSLRCDCGSQLSNALRKISEKGGILLYLRQEGRGIGLSKKIEAYNLQDSGYDTHEANIALGFKPDERDYAAAYQMLKALGVEEVILLTNNKEKVDELEKYGIRIRHSERLYGEITRYNEFYLKTKLIKFHHQLEELFEKEV</sequence>
<comment type="function">
    <text evidence="13">Catalyzes the conversion of GTP to 2,5-diamino-6-ribosylamino-4(3H)-pyrimidinone 5'-phosphate (DARP), formate and pyrophosphate.</text>
</comment>
<comment type="similarity">
    <text evidence="5">In the N-terminal section; belongs to the DHBP synthase family.</text>
</comment>
<feature type="binding site" evidence="13">
    <location>
        <begin position="242"/>
        <end position="246"/>
    </location>
    <ligand>
        <name>GTP</name>
        <dbReference type="ChEBI" id="CHEBI:37565"/>
    </ligand>
</feature>
<dbReference type="CDD" id="cd00641">
    <property type="entry name" value="GTP_cyclohydro2"/>
    <property type="match status" value="1"/>
</dbReference>
<dbReference type="HAMAP" id="MF_00179">
    <property type="entry name" value="RibA"/>
    <property type="match status" value="1"/>
</dbReference>
<keyword evidence="10 13" id="KW-0862">Zinc</keyword>
<dbReference type="InterPro" id="IPR036144">
    <property type="entry name" value="RibA-like_sf"/>
</dbReference>
<evidence type="ECO:0000256" key="11">
    <source>
        <dbReference type="ARBA" id="ARBA00023134"/>
    </source>
</evidence>
<keyword evidence="11 13" id="KW-0342">GTP-binding</keyword>
<feature type="binding site" evidence="13">
    <location>
        <position position="346"/>
    </location>
    <ligand>
        <name>GTP</name>
        <dbReference type="ChEBI" id="CHEBI:37565"/>
    </ligand>
</feature>
<feature type="binding site" evidence="13">
    <location>
        <position position="263"/>
    </location>
    <ligand>
        <name>GTP</name>
        <dbReference type="ChEBI" id="CHEBI:37565"/>
    </ligand>
</feature>
<evidence type="ECO:0000256" key="12">
    <source>
        <dbReference type="ARBA" id="ARBA00049295"/>
    </source>
</evidence>
<keyword evidence="9 13" id="KW-0378">Hydrolase</keyword>
<evidence type="ECO:0000256" key="13">
    <source>
        <dbReference type="HAMAP-Rule" id="MF_00179"/>
    </source>
</evidence>
<evidence type="ECO:0000256" key="6">
    <source>
        <dbReference type="ARBA" id="ARBA00022619"/>
    </source>
</evidence>
<dbReference type="Proteomes" id="UP000288947">
    <property type="component" value="Chromosome"/>
</dbReference>
<comment type="pathway">
    <text evidence="4">Cofactor biosynthesis; riboflavin biosynthesis; 2-hydroxy-3-oxobutyl phosphate from D-ribulose 5-phosphate: step 1/1.</text>
</comment>
<feature type="binding site" evidence="13">
    <location>
        <position position="247"/>
    </location>
    <ligand>
        <name>Zn(2+)</name>
        <dbReference type="ChEBI" id="CHEBI:29105"/>
        <note>catalytic</note>
    </ligand>
</feature>
<evidence type="ECO:0000256" key="8">
    <source>
        <dbReference type="ARBA" id="ARBA00022741"/>
    </source>
</evidence>
<evidence type="ECO:0000256" key="5">
    <source>
        <dbReference type="ARBA" id="ARBA00005520"/>
    </source>
</evidence>
<comment type="catalytic activity">
    <reaction evidence="12 13">
        <text>GTP + 4 H2O = 2,5-diamino-6-hydroxy-4-(5-phosphoribosylamino)-pyrimidine + formate + 2 phosphate + 3 H(+)</text>
        <dbReference type="Rhea" id="RHEA:23704"/>
        <dbReference type="ChEBI" id="CHEBI:15377"/>
        <dbReference type="ChEBI" id="CHEBI:15378"/>
        <dbReference type="ChEBI" id="CHEBI:15740"/>
        <dbReference type="ChEBI" id="CHEBI:37565"/>
        <dbReference type="ChEBI" id="CHEBI:43474"/>
        <dbReference type="ChEBI" id="CHEBI:58614"/>
        <dbReference type="EC" id="3.5.4.25"/>
    </reaction>
</comment>
<evidence type="ECO:0000256" key="3">
    <source>
        <dbReference type="ARBA" id="ARBA00004853"/>
    </source>
</evidence>
<keyword evidence="8 13" id="KW-0547">Nucleotide-binding</keyword>
<organism evidence="15 16">
    <name type="scientific">Fervidobacterium changbaicum</name>
    <dbReference type="NCBI Taxonomy" id="310769"/>
    <lineage>
        <taxon>Bacteria</taxon>
        <taxon>Thermotogati</taxon>
        <taxon>Thermotogota</taxon>
        <taxon>Thermotogae</taxon>
        <taxon>Thermotogales</taxon>
        <taxon>Fervidobacteriaceae</taxon>
        <taxon>Fervidobacterium</taxon>
    </lineage>
</organism>
<comment type="pathway">
    <text evidence="3 13">Cofactor biosynthesis; riboflavin biosynthesis; 5-amino-6-(D-ribitylamino)uracil from GTP: step 1/4.</text>
</comment>
<dbReference type="NCBIfam" id="TIGR00505">
    <property type="entry name" value="ribA"/>
    <property type="match status" value="1"/>
</dbReference>
<dbReference type="PIRSF" id="PIRSF001259">
    <property type="entry name" value="RibA"/>
    <property type="match status" value="1"/>
</dbReference>
<reference evidence="15 16" key="1">
    <citation type="submission" date="2018-01" db="EMBL/GenBank/DDBJ databases">
        <title>The whole genome sequencing and assembly of Fervidobacterium changbaicum CBS-1 strain.</title>
        <authorList>
            <person name="Kim J.-Y."/>
            <person name="Park M.-K."/>
            <person name="Yi H."/>
            <person name="Bahn Y.-S."/>
            <person name="Kim J.F."/>
            <person name="Lee D.-W."/>
        </authorList>
    </citation>
    <scope>NUCLEOTIDE SEQUENCE [LARGE SCALE GENOMIC DNA]</scope>
    <source>
        <strain evidence="15 16">CBS-1</strain>
    </source>
</reference>
<evidence type="ECO:0000259" key="14">
    <source>
        <dbReference type="Pfam" id="PF00925"/>
    </source>
</evidence>
<evidence type="ECO:0000256" key="2">
    <source>
        <dbReference type="ARBA" id="ARBA00002284"/>
    </source>
</evidence>
<keyword evidence="7 13" id="KW-0479">Metal-binding</keyword>
<feature type="domain" description="GTP cyclohydrolase II" evidence="14">
    <location>
        <begin position="202"/>
        <end position="358"/>
    </location>
</feature>
<keyword evidence="15" id="KW-0456">Lyase</keyword>
<feature type="binding site" evidence="13">
    <location>
        <begin position="284"/>
        <end position="286"/>
    </location>
    <ligand>
        <name>GTP</name>
        <dbReference type="ChEBI" id="CHEBI:37565"/>
    </ligand>
</feature>
<dbReference type="GO" id="GO:0003935">
    <property type="term" value="F:GTP cyclohydrolase II activity"/>
    <property type="evidence" value="ECO:0007669"/>
    <property type="project" value="UniProtKB-EC"/>
</dbReference>
<evidence type="ECO:0000256" key="10">
    <source>
        <dbReference type="ARBA" id="ARBA00022833"/>
    </source>
</evidence>
<evidence type="ECO:0000256" key="7">
    <source>
        <dbReference type="ARBA" id="ARBA00022723"/>
    </source>
</evidence>
<dbReference type="InterPro" id="IPR032677">
    <property type="entry name" value="GTP_cyclohydro_II"/>
</dbReference>
<comment type="similarity">
    <text evidence="13">Belongs to the GTP cyclohydrolase II family.</text>
</comment>
<feature type="active site" description="Proton acceptor" evidence="13">
    <location>
        <position position="318"/>
    </location>
</feature>
<dbReference type="EMBL" id="CP026721">
    <property type="protein sequence ID" value="QAV32649.1"/>
    <property type="molecule type" value="Genomic_DNA"/>
</dbReference>
<dbReference type="Pfam" id="PF00925">
    <property type="entry name" value="GTP_cyclohydro2"/>
    <property type="match status" value="1"/>
</dbReference>
<feature type="binding site" evidence="13">
    <location>
        <position position="306"/>
    </location>
    <ligand>
        <name>GTP</name>
        <dbReference type="ChEBI" id="CHEBI:37565"/>
    </ligand>
</feature>
<dbReference type="NCBIfam" id="NF006805">
    <property type="entry name" value="PRK09318.1"/>
    <property type="match status" value="1"/>
</dbReference>
<feature type="active site" description="Nucleophile" evidence="13">
    <location>
        <position position="320"/>
    </location>
</feature>
<comment type="cofactor">
    <cofactor evidence="13">
        <name>Zn(2+)</name>
        <dbReference type="ChEBI" id="CHEBI:29105"/>
    </cofactor>
    <text evidence="13">Binds 1 zinc ion per subunit.</text>
</comment>
<feature type="binding site" evidence="13">
    <location>
        <position position="341"/>
    </location>
    <ligand>
        <name>GTP</name>
        <dbReference type="ChEBI" id="CHEBI:37565"/>
    </ligand>
</feature>
<evidence type="ECO:0000313" key="15">
    <source>
        <dbReference type="EMBL" id="QAV32649.1"/>
    </source>
</evidence>
<dbReference type="Gene3D" id="3.90.870.10">
    <property type="entry name" value="DHBP synthase"/>
    <property type="match status" value="1"/>
</dbReference>
<dbReference type="InterPro" id="IPR017945">
    <property type="entry name" value="DHBP_synth_RibB-like_a/b_dom"/>
</dbReference>
<keyword evidence="6 13" id="KW-0686">Riboflavin biosynthesis</keyword>
<dbReference type="EC" id="3.5.4.25" evidence="13"/>
<evidence type="ECO:0000256" key="1">
    <source>
        <dbReference type="ARBA" id="ARBA00000141"/>
    </source>
</evidence>
<dbReference type="RefSeq" id="WP_090222590.1">
    <property type="nucleotide sequence ID" value="NZ_CP026721.1"/>
</dbReference>
<dbReference type="PANTHER" id="PTHR21327">
    <property type="entry name" value="GTP CYCLOHYDROLASE II-RELATED"/>
    <property type="match status" value="1"/>
</dbReference>
<accession>A0ABX5QQF6</accession>
<dbReference type="InterPro" id="IPR000422">
    <property type="entry name" value="DHBP_synthase_RibB"/>
</dbReference>
<proteinExistence type="inferred from homology"/>
<name>A0ABX5QQF6_9BACT</name>
<feature type="binding site" evidence="13">
    <location>
        <position position="258"/>
    </location>
    <ligand>
        <name>Zn(2+)</name>
        <dbReference type="ChEBI" id="CHEBI:29105"/>
        <note>catalytic</note>
    </ligand>
</feature>
<comment type="function">
    <text evidence="2">Catalyzes the conversion of D-ribulose 5-phosphate to formate and 3,4-dihydroxy-2-butanone 4-phosphate.</text>
</comment>
<dbReference type="InterPro" id="IPR000926">
    <property type="entry name" value="RibA"/>
</dbReference>
<evidence type="ECO:0000256" key="4">
    <source>
        <dbReference type="ARBA" id="ARBA00004904"/>
    </source>
</evidence>
<dbReference type="Gene3D" id="3.40.50.10990">
    <property type="entry name" value="GTP cyclohydrolase II"/>
    <property type="match status" value="1"/>
</dbReference>
<evidence type="ECO:0000256" key="9">
    <source>
        <dbReference type="ARBA" id="ARBA00022801"/>
    </source>
</evidence>
<dbReference type="NCBIfam" id="NF001591">
    <property type="entry name" value="PRK00393.1"/>
    <property type="match status" value="1"/>
</dbReference>
<dbReference type="SUPFAM" id="SSF55821">
    <property type="entry name" value="YrdC/RibB"/>
    <property type="match status" value="1"/>
</dbReference>
<evidence type="ECO:0000313" key="16">
    <source>
        <dbReference type="Proteomes" id="UP000288947"/>
    </source>
</evidence>